<evidence type="ECO:0000313" key="4">
    <source>
        <dbReference type="Proteomes" id="UP000544872"/>
    </source>
</evidence>
<feature type="chain" id="PRO_5031240677" description="PsbP C-terminal domain-containing protein" evidence="2">
    <location>
        <begin position="26"/>
        <end position="207"/>
    </location>
</feature>
<gene>
    <name evidence="3" type="ORF">FHS48_003358</name>
</gene>
<comment type="caution">
    <text evidence="3">The sequence shown here is derived from an EMBL/GenBank/DDBJ whole genome shotgun (WGS) entry which is preliminary data.</text>
</comment>
<organism evidence="3 4">
    <name type="scientific">Novispirillum itersonii</name>
    <name type="common">Aquaspirillum itersonii</name>
    <dbReference type="NCBI Taxonomy" id="189"/>
    <lineage>
        <taxon>Bacteria</taxon>
        <taxon>Pseudomonadati</taxon>
        <taxon>Pseudomonadota</taxon>
        <taxon>Alphaproteobacteria</taxon>
        <taxon>Rhodospirillales</taxon>
        <taxon>Novispirillaceae</taxon>
        <taxon>Novispirillum</taxon>
    </lineage>
</organism>
<protein>
    <recommendedName>
        <fullName evidence="5">PsbP C-terminal domain-containing protein</fullName>
    </recommendedName>
</protein>
<dbReference type="RefSeq" id="WP_184265106.1">
    <property type="nucleotide sequence ID" value="NZ_JACIIX010000015.1"/>
</dbReference>
<feature type="region of interest" description="Disordered" evidence="1">
    <location>
        <begin position="65"/>
        <end position="103"/>
    </location>
</feature>
<dbReference type="AlphaFoldDB" id="A0A7W9ZI38"/>
<sequence>MIRFRSRWLAAAALCCALTVAPALAAPFNEPVYGYSLDYPDGWRLEKAEGYTLIFRPPAGEAEEAVSVSIQNRKAPEPAAPKPEKGKKDTKAAPPHSASTQAAQDMTARYLGEIRKGTQAVVVQREAPFRWGAEDSVIIGRQAVVDFMLDGIPLRQWAVFLPNPNAPVMHVWILTAPQDSFDRTLPAARQILDTLKPAAPAKGKPTK</sequence>
<name>A0A7W9ZI38_NOVIT</name>
<dbReference type="Proteomes" id="UP000544872">
    <property type="component" value="Unassembled WGS sequence"/>
</dbReference>
<dbReference type="EMBL" id="JACIIX010000015">
    <property type="protein sequence ID" value="MBB6211912.1"/>
    <property type="molecule type" value="Genomic_DNA"/>
</dbReference>
<dbReference type="Gene3D" id="3.40.1000.10">
    <property type="entry name" value="Mog1/PsbP, alpha/beta/alpha sandwich"/>
    <property type="match status" value="1"/>
</dbReference>
<feature type="signal peptide" evidence="2">
    <location>
        <begin position="1"/>
        <end position="25"/>
    </location>
</feature>
<evidence type="ECO:0000256" key="2">
    <source>
        <dbReference type="SAM" id="SignalP"/>
    </source>
</evidence>
<evidence type="ECO:0000313" key="3">
    <source>
        <dbReference type="EMBL" id="MBB6211912.1"/>
    </source>
</evidence>
<evidence type="ECO:0008006" key="5">
    <source>
        <dbReference type="Google" id="ProtNLM"/>
    </source>
</evidence>
<evidence type="ECO:0000256" key="1">
    <source>
        <dbReference type="SAM" id="MobiDB-lite"/>
    </source>
</evidence>
<accession>A0A7W9ZI38</accession>
<proteinExistence type="predicted"/>
<reference evidence="3 4" key="1">
    <citation type="submission" date="2020-08" db="EMBL/GenBank/DDBJ databases">
        <title>Genomic Encyclopedia of Type Strains, Phase IV (KMG-IV): sequencing the most valuable type-strain genomes for metagenomic binning, comparative biology and taxonomic classification.</title>
        <authorList>
            <person name="Goeker M."/>
        </authorList>
    </citation>
    <scope>NUCLEOTIDE SEQUENCE [LARGE SCALE GENOMIC DNA]</scope>
    <source>
        <strain evidence="3 4">DSM 11590</strain>
    </source>
</reference>
<keyword evidence="4" id="KW-1185">Reference proteome</keyword>
<feature type="compositionally biased region" description="Basic and acidic residues" evidence="1">
    <location>
        <begin position="82"/>
        <end position="91"/>
    </location>
</feature>
<keyword evidence="2" id="KW-0732">Signal</keyword>